<accession>A0A5L4NP58</accession>
<organism evidence="1 2">
    <name type="scientific">Campylobacter lari</name>
    <dbReference type="NCBI Taxonomy" id="201"/>
    <lineage>
        <taxon>Bacteria</taxon>
        <taxon>Pseudomonadati</taxon>
        <taxon>Campylobacterota</taxon>
        <taxon>Epsilonproteobacteria</taxon>
        <taxon>Campylobacterales</taxon>
        <taxon>Campylobacteraceae</taxon>
        <taxon>Campylobacter</taxon>
    </lineage>
</organism>
<dbReference type="EMBL" id="AABOWU010000001">
    <property type="protein sequence ID" value="EAI3913409.1"/>
    <property type="molecule type" value="Genomic_DNA"/>
</dbReference>
<proteinExistence type="predicted"/>
<comment type="caution">
    <text evidence="1">The sequence shown here is derived from an EMBL/GenBank/DDBJ whole genome shotgun (WGS) entry which is preliminary data.</text>
</comment>
<dbReference type="RefSeq" id="WP_259443361.1">
    <property type="nucleotide sequence ID" value="NZ_JAEBQF010000048.1"/>
</dbReference>
<dbReference type="GO" id="GO:0030288">
    <property type="term" value="C:outer membrane-bounded periplasmic space"/>
    <property type="evidence" value="ECO:0007669"/>
    <property type="project" value="InterPro"/>
</dbReference>
<gene>
    <name evidence="1" type="ORF">YZ34_00050</name>
</gene>
<dbReference type="Pfam" id="PF03783">
    <property type="entry name" value="CsgG"/>
    <property type="match status" value="1"/>
</dbReference>
<protein>
    <submittedName>
        <fullName evidence="1">Uncharacterized protein</fullName>
    </submittedName>
</protein>
<reference evidence="1 2" key="1">
    <citation type="submission" date="2018-05" db="EMBL/GenBank/DDBJ databases">
        <authorList>
            <consortium name="PulseNet: The National Subtyping Network for Foodborne Disease Surveillance"/>
            <person name="Tarr C.L."/>
            <person name="Trees E."/>
            <person name="Katz L.S."/>
            <person name="Carleton-Romer H.A."/>
            <person name="Stroika S."/>
            <person name="Kucerova Z."/>
            <person name="Roache K.F."/>
            <person name="Sabol A.L."/>
            <person name="Besser J."/>
            <person name="Gerner-Smidt P."/>
        </authorList>
    </citation>
    <scope>NUCLEOTIDE SEQUENCE [LARGE SCALE GENOMIC DNA]</scope>
    <source>
        <strain evidence="1 2">D6489</strain>
    </source>
</reference>
<name>A0A5L4NP58_CAMLA</name>
<dbReference type="Proteomes" id="UP000559808">
    <property type="component" value="Unassembled WGS sequence"/>
</dbReference>
<dbReference type="Gene3D" id="3.40.50.10610">
    <property type="entry name" value="ABC-type transport auxiliary lipoprotein component"/>
    <property type="match status" value="1"/>
</dbReference>
<evidence type="ECO:0000313" key="2">
    <source>
        <dbReference type="Proteomes" id="UP000559808"/>
    </source>
</evidence>
<evidence type="ECO:0000313" key="1">
    <source>
        <dbReference type="EMBL" id="EAI3913409.1"/>
    </source>
</evidence>
<sequence>MVKKLLILFFALVCFCQAQSALNKESYGEGFGNTRSEAIKNAINEALGKMEGLKQVKLKKFEFSFNGNFNIGYDEEIDLVSNGVFNSYDIKSLTQTNQNEFHAKVVIYKKLYSEKNLEDKSSLIIINKVKDELSAKFEQELLSVLLQSKKFRILDRANLDLYNQEKSLLIKNASDDELVKLYNVLGADFLLILNPKITQTQNEINTQTYNINIDYRLIEFATTQIKASNTLEFKMSSTSKSSKQKALRGIATKITEDIFKHSKDNDKEEEIEHGLDANYQINNEGGVNLGF</sequence>
<dbReference type="InterPro" id="IPR005534">
    <property type="entry name" value="Curli_assmbl/transp-comp_CsgG"/>
</dbReference>
<dbReference type="AlphaFoldDB" id="A0A5L4NP58"/>